<dbReference type="Proteomes" id="UP001224418">
    <property type="component" value="Unassembled WGS sequence"/>
</dbReference>
<dbReference type="InterPro" id="IPR041698">
    <property type="entry name" value="Methyltransf_25"/>
</dbReference>
<keyword evidence="3" id="KW-0830">Ubiquinone</keyword>
<organism evidence="3 4">
    <name type="scientific">Hathewaya limosa</name>
    <name type="common">Clostridium limosum</name>
    <dbReference type="NCBI Taxonomy" id="1536"/>
    <lineage>
        <taxon>Bacteria</taxon>
        <taxon>Bacillati</taxon>
        <taxon>Bacillota</taxon>
        <taxon>Clostridia</taxon>
        <taxon>Eubacteriales</taxon>
        <taxon>Clostridiaceae</taxon>
        <taxon>Hathewaya</taxon>
    </lineage>
</organism>
<dbReference type="CDD" id="cd02440">
    <property type="entry name" value="AdoMet_MTases"/>
    <property type="match status" value="1"/>
</dbReference>
<keyword evidence="1" id="KW-0808">Transferase</keyword>
<dbReference type="Gene3D" id="2.20.25.110">
    <property type="entry name" value="S-adenosyl-L-methionine-dependent methyltransferases"/>
    <property type="match status" value="1"/>
</dbReference>
<dbReference type="EMBL" id="JAUSWN010000010">
    <property type="protein sequence ID" value="MDQ0479606.1"/>
    <property type="molecule type" value="Genomic_DNA"/>
</dbReference>
<name>A0ABU0JTP7_HATLI</name>
<evidence type="ECO:0000259" key="2">
    <source>
        <dbReference type="Pfam" id="PF13649"/>
    </source>
</evidence>
<dbReference type="Pfam" id="PF13649">
    <property type="entry name" value="Methyltransf_25"/>
    <property type="match status" value="1"/>
</dbReference>
<keyword evidence="4" id="KW-1185">Reference proteome</keyword>
<evidence type="ECO:0000256" key="1">
    <source>
        <dbReference type="ARBA" id="ARBA00022679"/>
    </source>
</evidence>
<dbReference type="RefSeq" id="WP_307355611.1">
    <property type="nucleotide sequence ID" value="NZ_BAAACJ010000005.1"/>
</dbReference>
<comment type="caution">
    <text evidence="3">The sequence shown here is derived from an EMBL/GenBank/DDBJ whole genome shotgun (WGS) entry which is preliminary data.</text>
</comment>
<evidence type="ECO:0000313" key="3">
    <source>
        <dbReference type="EMBL" id="MDQ0479606.1"/>
    </source>
</evidence>
<dbReference type="PANTHER" id="PTHR43861">
    <property type="entry name" value="TRANS-ACONITATE 2-METHYLTRANSFERASE-RELATED"/>
    <property type="match status" value="1"/>
</dbReference>
<dbReference type="Gene3D" id="3.40.50.150">
    <property type="entry name" value="Vaccinia Virus protein VP39"/>
    <property type="match status" value="1"/>
</dbReference>
<sequence length="243" mass="28795">MDSYRDLSSVYDELINEDVNYEEWAKFILDKCDKYEVYKDTYLDLACGTGNLTQFVSQDFKKTWAVDLSPYMLSKAEEKLRGKRIKFICQDITQLNLKDKFNLVTCCLDGTNYILDSKDILKFFKNVYNHLNEDGIFIFDINSYYKLKEILGNNIFNYDDGEIVYIWENVYEDNIVNMYLTFFIKDGEMYNRFDESHREKAYTNEEIEGLLLEAGFKLKEKLDSYSNLKASETSERIVFIAQK</sequence>
<accession>A0ABU0JTP7</accession>
<dbReference type="SUPFAM" id="SSF53335">
    <property type="entry name" value="S-adenosyl-L-methionine-dependent methyltransferases"/>
    <property type="match status" value="1"/>
</dbReference>
<feature type="domain" description="Methyltransferase" evidence="2">
    <location>
        <begin position="43"/>
        <end position="135"/>
    </location>
</feature>
<evidence type="ECO:0000313" key="4">
    <source>
        <dbReference type="Proteomes" id="UP001224418"/>
    </source>
</evidence>
<gene>
    <name evidence="3" type="ORF">QOZ93_001347</name>
</gene>
<dbReference type="InterPro" id="IPR029063">
    <property type="entry name" value="SAM-dependent_MTases_sf"/>
</dbReference>
<reference evidence="3 4" key="1">
    <citation type="submission" date="2023-07" db="EMBL/GenBank/DDBJ databases">
        <title>Genomic Encyclopedia of Type Strains, Phase IV (KMG-IV): sequencing the most valuable type-strain genomes for metagenomic binning, comparative biology and taxonomic classification.</title>
        <authorList>
            <person name="Goeker M."/>
        </authorList>
    </citation>
    <scope>NUCLEOTIDE SEQUENCE [LARGE SCALE GENOMIC DNA]</scope>
    <source>
        <strain evidence="3 4">DSM 1400</strain>
    </source>
</reference>
<protein>
    <submittedName>
        <fullName evidence="3">Ubiquinone/menaquinone biosynthesis C-methylase UbiE</fullName>
    </submittedName>
</protein>
<proteinExistence type="predicted"/>